<evidence type="ECO:0000256" key="8">
    <source>
        <dbReference type="ARBA" id="ARBA00022989"/>
    </source>
</evidence>
<comment type="similarity">
    <text evidence="3 10">Belongs to the binding-protein-dependent transport system permease family. CysTW subfamily.</text>
</comment>
<comment type="function">
    <text evidence="1">Part of the binding-protein-dependent transport system for phosphate; probably responsible for the translocation of the substrate across the membrane.</text>
</comment>
<dbReference type="InterPro" id="IPR005672">
    <property type="entry name" value="Phosphate_PstA"/>
</dbReference>
<feature type="domain" description="ABC transmembrane type-1" evidence="12">
    <location>
        <begin position="163"/>
        <end position="366"/>
    </location>
</feature>
<feature type="region of interest" description="Disordered" evidence="11">
    <location>
        <begin position="1"/>
        <end position="29"/>
    </location>
</feature>
<dbReference type="Pfam" id="PF00528">
    <property type="entry name" value="BPD_transp_1"/>
    <property type="match status" value="1"/>
</dbReference>
<name>A0A8J3QZM3_9ACTN</name>
<dbReference type="PROSITE" id="PS50928">
    <property type="entry name" value="ABC_TM1"/>
    <property type="match status" value="1"/>
</dbReference>
<evidence type="ECO:0000256" key="3">
    <source>
        <dbReference type="ARBA" id="ARBA00007069"/>
    </source>
</evidence>
<dbReference type="InterPro" id="IPR051408">
    <property type="entry name" value="Phosphate_transprt_permease"/>
</dbReference>
<protein>
    <recommendedName>
        <fullName evidence="10">Phosphate transport system permease protein PstA</fullName>
    </recommendedName>
</protein>
<feature type="transmembrane region" description="Helical" evidence="10">
    <location>
        <begin position="208"/>
        <end position="227"/>
    </location>
</feature>
<sequence length="420" mass="44236">MDTLAPPDNRPANLEHGGPGTQAPAAPGPAAERRVRIRQVTMEGVCTLVGAALGGIALTWVLYQRILPTSGAVGFWLCGYVTFLCLYALAGVVQWEPRDVANRLVGVLLVSAGLLVIAVVADQIGYTAVRGYPALHHLNFFTDTMALAGPLDPLTSGGMIHALVGSLEQMGIATVFSVPLGVLCALFLVEVGGPLARPVRTIVEAMTALPEIIAGLFIYAFLILSLGVGASGFAAAVALTVMMIPIVTRTAEVILRLVPSGLREASYALGGSQIRTVLNVVLPTARSGLATAVILAMARAVGETSPVLLTAGFTKDLNANPFSGPQTSLPLYIWNYVRYPQPAMVSRAFGAALALMVMVLLLFALARLIGGKAPGELTRRQRRQLRRAREADQLVRSDREAGDRSLALELTGADRGADAQ</sequence>
<evidence type="ECO:0000256" key="6">
    <source>
        <dbReference type="ARBA" id="ARBA00022592"/>
    </source>
</evidence>
<feature type="transmembrane region" description="Helical" evidence="10">
    <location>
        <begin position="172"/>
        <end position="196"/>
    </location>
</feature>
<dbReference type="InterPro" id="IPR035906">
    <property type="entry name" value="MetI-like_sf"/>
</dbReference>
<comment type="caution">
    <text evidence="13">The sequence shown here is derived from an EMBL/GenBank/DDBJ whole genome shotgun (WGS) entry which is preliminary data.</text>
</comment>
<keyword evidence="4" id="KW-0813">Transport</keyword>
<keyword evidence="14" id="KW-1185">Reference proteome</keyword>
<keyword evidence="7 10" id="KW-0812">Transmembrane</keyword>
<keyword evidence="6" id="KW-0592">Phosphate transport</keyword>
<evidence type="ECO:0000256" key="10">
    <source>
        <dbReference type="RuleBase" id="RU363043"/>
    </source>
</evidence>
<dbReference type="PANTHER" id="PTHR42922">
    <property type="entry name" value="PHOSPHATE TRANSPORT SYSTEM PERMEASE PROTEIN PSTA"/>
    <property type="match status" value="1"/>
</dbReference>
<evidence type="ECO:0000313" key="14">
    <source>
        <dbReference type="Proteomes" id="UP000642748"/>
    </source>
</evidence>
<proteinExistence type="inferred from homology"/>
<dbReference type="GO" id="GO:0005886">
    <property type="term" value="C:plasma membrane"/>
    <property type="evidence" value="ECO:0007669"/>
    <property type="project" value="UniProtKB-SubCell"/>
</dbReference>
<gene>
    <name evidence="13" type="primary">pstA_1</name>
    <name evidence="13" type="ORF">Raf01_80050</name>
</gene>
<dbReference type="GO" id="GO:0005315">
    <property type="term" value="F:phosphate transmembrane transporter activity"/>
    <property type="evidence" value="ECO:0007669"/>
    <property type="project" value="InterPro"/>
</dbReference>
<dbReference type="Gene3D" id="1.10.3720.10">
    <property type="entry name" value="MetI-like"/>
    <property type="match status" value="1"/>
</dbReference>
<dbReference type="AlphaFoldDB" id="A0A8J3QZM3"/>
<dbReference type="InterPro" id="IPR000515">
    <property type="entry name" value="MetI-like"/>
</dbReference>
<dbReference type="CDD" id="cd06261">
    <property type="entry name" value="TM_PBP2"/>
    <property type="match status" value="1"/>
</dbReference>
<keyword evidence="9 10" id="KW-0472">Membrane</keyword>
<feature type="transmembrane region" description="Helical" evidence="10">
    <location>
        <begin position="348"/>
        <end position="370"/>
    </location>
</feature>
<dbReference type="Proteomes" id="UP000642748">
    <property type="component" value="Unassembled WGS sequence"/>
</dbReference>
<feature type="transmembrane region" description="Helical" evidence="10">
    <location>
        <begin position="73"/>
        <end position="93"/>
    </location>
</feature>
<evidence type="ECO:0000256" key="5">
    <source>
        <dbReference type="ARBA" id="ARBA00022475"/>
    </source>
</evidence>
<feature type="transmembrane region" description="Helical" evidence="10">
    <location>
        <begin position="105"/>
        <end position="126"/>
    </location>
</feature>
<feature type="transmembrane region" description="Helical" evidence="10">
    <location>
        <begin position="40"/>
        <end position="61"/>
    </location>
</feature>
<dbReference type="SUPFAM" id="SSF161098">
    <property type="entry name" value="MetI-like"/>
    <property type="match status" value="1"/>
</dbReference>
<dbReference type="RefSeq" id="WP_239134324.1">
    <property type="nucleotide sequence ID" value="NZ_BONZ01000085.1"/>
</dbReference>
<reference evidence="13" key="1">
    <citation type="submission" date="2021-01" db="EMBL/GenBank/DDBJ databases">
        <title>Whole genome shotgun sequence of Rugosimonospora africana NBRC 104875.</title>
        <authorList>
            <person name="Komaki H."/>
            <person name="Tamura T."/>
        </authorList>
    </citation>
    <scope>NUCLEOTIDE SEQUENCE</scope>
    <source>
        <strain evidence="13">NBRC 104875</strain>
    </source>
</reference>
<dbReference type="GO" id="GO:0035435">
    <property type="term" value="P:phosphate ion transmembrane transport"/>
    <property type="evidence" value="ECO:0007669"/>
    <property type="project" value="InterPro"/>
</dbReference>
<organism evidence="13 14">
    <name type="scientific">Rugosimonospora africana</name>
    <dbReference type="NCBI Taxonomy" id="556532"/>
    <lineage>
        <taxon>Bacteria</taxon>
        <taxon>Bacillati</taxon>
        <taxon>Actinomycetota</taxon>
        <taxon>Actinomycetes</taxon>
        <taxon>Micromonosporales</taxon>
        <taxon>Micromonosporaceae</taxon>
        <taxon>Rugosimonospora</taxon>
    </lineage>
</organism>
<evidence type="ECO:0000256" key="9">
    <source>
        <dbReference type="ARBA" id="ARBA00023136"/>
    </source>
</evidence>
<evidence type="ECO:0000256" key="11">
    <source>
        <dbReference type="SAM" id="MobiDB-lite"/>
    </source>
</evidence>
<dbReference type="PANTHER" id="PTHR42922:SF1">
    <property type="entry name" value="PHOSPHATE TRANSPORT SYSTEM PERMEASE PROTEIN PSTA"/>
    <property type="match status" value="1"/>
</dbReference>
<evidence type="ECO:0000256" key="2">
    <source>
        <dbReference type="ARBA" id="ARBA00004651"/>
    </source>
</evidence>
<keyword evidence="5 10" id="KW-1003">Cell membrane</keyword>
<comment type="subcellular location">
    <subcellularLocation>
        <location evidence="2 10">Cell membrane</location>
        <topology evidence="2 10">Multi-pass membrane protein</topology>
    </subcellularLocation>
</comment>
<dbReference type="EMBL" id="BONZ01000085">
    <property type="protein sequence ID" value="GIH19833.1"/>
    <property type="molecule type" value="Genomic_DNA"/>
</dbReference>
<accession>A0A8J3QZM3</accession>
<evidence type="ECO:0000259" key="12">
    <source>
        <dbReference type="PROSITE" id="PS50928"/>
    </source>
</evidence>
<dbReference type="NCBIfam" id="TIGR00974">
    <property type="entry name" value="3a0107s02c"/>
    <property type="match status" value="1"/>
</dbReference>
<evidence type="ECO:0000313" key="13">
    <source>
        <dbReference type="EMBL" id="GIH19833.1"/>
    </source>
</evidence>
<keyword evidence="8 10" id="KW-1133">Transmembrane helix</keyword>
<evidence type="ECO:0000256" key="7">
    <source>
        <dbReference type="ARBA" id="ARBA00022692"/>
    </source>
</evidence>
<evidence type="ECO:0000256" key="4">
    <source>
        <dbReference type="ARBA" id="ARBA00022448"/>
    </source>
</evidence>
<evidence type="ECO:0000256" key="1">
    <source>
        <dbReference type="ARBA" id="ARBA00003510"/>
    </source>
</evidence>